<evidence type="ECO:0000256" key="1">
    <source>
        <dbReference type="SAM" id="MobiDB-lite"/>
    </source>
</evidence>
<dbReference type="AlphaFoldDB" id="A0A4Z2J2I9"/>
<organism evidence="2 3">
    <name type="scientific">Liparis tanakae</name>
    <name type="common">Tanaka's snailfish</name>
    <dbReference type="NCBI Taxonomy" id="230148"/>
    <lineage>
        <taxon>Eukaryota</taxon>
        <taxon>Metazoa</taxon>
        <taxon>Chordata</taxon>
        <taxon>Craniata</taxon>
        <taxon>Vertebrata</taxon>
        <taxon>Euteleostomi</taxon>
        <taxon>Actinopterygii</taxon>
        <taxon>Neopterygii</taxon>
        <taxon>Teleostei</taxon>
        <taxon>Neoteleostei</taxon>
        <taxon>Acanthomorphata</taxon>
        <taxon>Eupercaria</taxon>
        <taxon>Perciformes</taxon>
        <taxon>Cottioidei</taxon>
        <taxon>Cottales</taxon>
        <taxon>Liparidae</taxon>
        <taxon>Liparis</taxon>
    </lineage>
</organism>
<sequence length="126" mass="14403">MLYRRTDYKRKSAPSHHNRSDLPRDVCVMNGQGHAHSSRQWSVLGDRKLGSAGKPRQDLLPAVFHKKPARSCLSFIIRTESQQWKGFYYPLWREACSFKGLFLWRASNSCFSSSCHGSSNPGSSKR</sequence>
<evidence type="ECO:0000313" key="3">
    <source>
        <dbReference type="Proteomes" id="UP000314294"/>
    </source>
</evidence>
<keyword evidence="3" id="KW-1185">Reference proteome</keyword>
<evidence type="ECO:0000313" key="2">
    <source>
        <dbReference type="EMBL" id="TNN84420.1"/>
    </source>
</evidence>
<dbReference type="EMBL" id="SRLO01000027">
    <property type="protein sequence ID" value="TNN84420.1"/>
    <property type="molecule type" value="Genomic_DNA"/>
</dbReference>
<proteinExistence type="predicted"/>
<protein>
    <submittedName>
        <fullName evidence="2">Uncharacterized protein</fullName>
    </submittedName>
</protein>
<comment type="caution">
    <text evidence="2">The sequence shown here is derived from an EMBL/GenBank/DDBJ whole genome shotgun (WGS) entry which is preliminary data.</text>
</comment>
<dbReference type="Proteomes" id="UP000314294">
    <property type="component" value="Unassembled WGS sequence"/>
</dbReference>
<reference evidence="2 3" key="1">
    <citation type="submission" date="2019-03" db="EMBL/GenBank/DDBJ databases">
        <title>First draft genome of Liparis tanakae, snailfish: a comprehensive survey of snailfish specific genes.</title>
        <authorList>
            <person name="Kim W."/>
            <person name="Song I."/>
            <person name="Jeong J.-H."/>
            <person name="Kim D."/>
            <person name="Kim S."/>
            <person name="Ryu S."/>
            <person name="Song J.Y."/>
            <person name="Lee S.K."/>
        </authorList>
    </citation>
    <scope>NUCLEOTIDE SEQUENCE [LARGE SCALE GENOMIC DNA]</scope>
    <source>
        <tissue evidence="2">Muscle</tissue>
    </source>
</reference>
<name>A0A4Z2J2I9_9TELE</name>
<accession>A0A4Z2J2I9</accession>
<gene>
    <name evidence="2" type="ORF">EYF80_005413</name>
</gene>
<feature type="compositionally biased region" description="Basic and acidic residues" evidence="1">
    <location>
        <begin position="1"/>
        <end position="10"/>
    </location>
</feature>
<feature type="region of interest" description="Disordered" evidence="1">
    <location>
        <begin position="1"/>
        <end position="22"/>
    </location>
</feature>